<evidence type="ECO:0000313" key="13">
    <source>
        <dbReference type="EMBL" id="QFY44434.1"/>
    </source>
</evidence>
<proteinExistence type="inferred from homology"/>
<keyword evidence="3" id="KW-0813">Transport</keyword>
<dbReference type="GO" id="GO:0015095">
    <property type="term" value="F:magnesium ion transmembrane transporter activity"/>
    <property type="evidence" value="ECO:0007669"/>
    <property type="project" value="TreeGrafter"/>
</dbReference>
<dbReference type="OrthoDB" id="9803416at2"/>
<dbReference type="InterPro" id="IPR002523">
    <property type="entry name" value="MgTranspt_CorA/ZnTranspt_ZntB"/>
</dbReference>
<dbReference type="SUPFAM" id="SSF143865">
    <property type="entry name" value="CorA soluble domain-like"/>
    <property type="match status" value="1"/>
</dbReference>
<feature type="transmembrane region" description="Helical" evidence="12">
    <location>
        <begin position="53"/>
        <end position="72"/>
    </location>
</feature>
<evidence type="ECO:0000256" key="9">
    <source>
        <dbReference type="ARBA" id="ARBA00023136"/>
    </source>
</evidence>
<name>A0A5Q0BQF5_9GAMM</name>
<dbReference type="EMBL" id="CP044205">
    <property type="protein sequence ID" value="QFY44434.1"/>
    <property type="molecule type" value="Genomic_DNA"/>
</dbReference>
<dbReference type="GO" id="GO:0005886">
    <property type="term" value="C:plasma membrane"/>
    <property type="evidence" value="ECO:0007669"/>
    <property type="project" value="UniProtKB-SubCell"/>
</dbReference>
<sequence>MIPKDIRPYFRDIYDHVKRLDQSRGGMREMLTAAMSINLILITVNQNEGIQRLAGWGAILAIPTMVFSLFGMNFRYMPELDWRYGYPVTLGLVVLSCVWLYRRLKRAGWL</sequence>
<evidence type="ECO:0000256" key="12">
    <source>
        <dbReference type="SAM" id="Phobius"/>
    </source>
</evidence>
<evidence type="ECO:0000256" key="10">
    <source>
        <dbReference type="ARBA" id="ARBA00034269"/>
    </source>
</evidence>
<gene>
    <name evidence="13" type="ORF">F6R98_18830</name>
</gene>
<keyword evidence="8" id="KW-0406">Ion transport</keyword>
<comment type="catalytic activity">
    <reaction evidence="10">
        <text>Mg(2+)(in) = Mg(2+)(out)</text>
        <dbReference type="Rhea" id="RHEA:29827"/>
        <dbReference type="ChEBI" id="CHEBI:18420"/>
    </reaction>
</comment>
<evidence type="ECO:0008006" key="15">
    <source>
        <dbReference type="Google" id="ProtNLM"/>
    </source>
</evidence>
<dbReference type="InParanoid" id="A0A5Q0BQF5"/>
<evidence type="ECO:0000256" key="2">
    <source>
        <dbReference type="ARBA" id="ARBA00009765"/>
    </source>
</evidence>
<comment type="similarity">
    <text evidence="2">Belongs to the CorA metal ion transporter (MIT) (TC 1.A.35) family.</text>
</comment>
<organism evidence="13 14">
    <name type="scientific">Candidatus Methylospira mobilis</name>
    <dbReference type="NCBI Taxonomy" id="1808979"/>
    <lineage>
        <taxon>Bacteria</taxon>
        <taxon>Pseudomonadati</taxon>
        <taxon>Pseudomonadota</taxon>
        <taxon>Gammaproteobacteria</taxon>
        <taxon>Methylococcales</taxon>
        <taxon>Methylococcaceae</taxon>
        <taxon>Candidatus Methylospira</taxon>
    </lineage>
</organism>
<evidence type="ECO:0000256" key="8">
    <source>
        <dbReference type="ARBA" id="ARBA00023065"/>
    </source>
</evidence>
<dbReference type="FunFam" id="1.20.58.340:FF:000004">
    <property type="entry name" value="Magnesium transport protein CorA"/>
    <property type="match status" value="1"/>
</dbReference>
<feature type="transmembrane region" description="Helical" evidence="12">
    <location>
        <begin position="84"/>
        <end position="101"/>
    </location>
</feature>
<dbReference type="Proteomes" id="UP000325755">
    <property type="component" value="Chromosome"/>
</dbReference>
<evidence type="ECO:0000256" key="7">
    <source>
        <dbReference type="ARBA" id="ARBA00022989"/>
    </source>
</evidence>
<comment type="subcellular location">
    <subcellularLocation>
        <location evidence="1">Cell membrane</location>
        <topology evidence="1">Multi-pass membrane protein</topology>
    </subcellularLocation>
</comment>
<dbReference type="GO" id="GO:0050897">
    <property type="term" value="F:cobalt ion binding"/>
    <property type="evidence" value="ECO:0007669"/>
    <property type="project" value="TreeGrafter"/>
</dbReference>
<evidence type="ECO:0000256" key="3">
    <source>
        <dbReference type="ARBA" id="ARBA00022448"/>
    </source>
</evidence>
<dbReference type="RefSeq" id="WP_153250398.1">
    <property type="nucleotide sequence ID" value="NZ_CP044205.1"/>
</dbReference>
<evidence type="ECO:0000256" key="6">
    <source>
        <dbReference type="ARBA" id="ARBA00022842"/>
    </source>
</evidence>
<evidence type="ECO:0000256" key="11">
    <source>
        <dbReference type="ARBA" id="ARBA00045497"/>
    </source>
</evidence>
<evidence type="ECO:0000313" key="14">
    <source>
        <dbReference type="Proteomes" id="UP000325755"/>
    </source>
</evidence>
<dbReference type="InterPro" id="IPR045861">
    <property type="entry name" value="CorA_cytoplasmic_dom"/>
</dbReference>
<dbReference type="InterPro" id="IPR045863">
    <property type="entry name" value="CorA_TM1_TM2"/>
</dbReference>
<dbReference type="AlphaFoldDB" id="A0A5Q0BQF5"/>
<evidence type="ECO:0000256" key="4">
    <source>
        <dbReference type="ARBA" id="ARBA00022475"/>
    </source>
</evidence>
<dbReference type="KEGG" id="mmob:F6R98_18830"/>
<dbReference type="Pfam" id="PF01544">
    <property type="entry name" value="CorA"/>
    <property type="match status" value="1"/>
</dbReference>
<dbReference type="SUPFAM" id="SSF144083">
    <property type="entry name" value="Magnesium transport protein CorA, transmembrane region"/>
    <property type="match status" value="1"/>
</dbReference>
<keyword evidence="9 12" id="KW-0472">Membrane</keyword>
<comment type="function">
    <text evidence="11">Mediates influx of magnesium ions. Alternates between open and closed states. Activated by low cytoplasmic Mg(2+) levels. Inactive when cytoplasmic Mg(2+) levels are high.</text>
</comment>
<evidence type="ECO:0000256" key="5">
    <source>
        <dbReference type="ARBA" id="ARBA00022692"/>
    </source>
</evidence>
<evidence type="ECO:0000256" key="1">
    <source>
        <dbReference type="ARBA" id="ARBA00004651"/>
    </source>
</evidence>
<keyword evidence="14" id="KW-1185">Reference proteome</keyword>
<dbReference type="PANTHER" id="PTHR46494:SF1">
    <property type="entry name" value="CORA FAMILY METAL ION TRANSPORTER (EUROFUNG)"/>
    <property type="match status" value="1"/>
</dbReference>
<protein>
    <recommendedName>
        <fullName evidence="15">Magnesium and cobalt transport protein CorA</fullName>
    </recommendedName>
</protein>
<keyword evidence="5 12" id="KW-0812">Transmembrane</keyword>
<keyword evidence="6" id="KW-0460">Magnesium</keyword>
<reference evidence="13 14" key="1">
    <citation type="submission" date="2019-09" db="EMBL/GenBank/DDBJ databases">
        <title>Ecophysiology of the spiral-shaped methanotroph Methylospira mobilis as revealed by the complete genome sequence.</title>
        <authorList>
            <person name="Oshkin I.Y."/>
            <person name="Dedysh S.N."/>
            <person name="Miroshnikov K."/>
            <person name="Danilova O.V."/>
            <person name="Hakobyan A."/>
            <person name="Liesack W."/>
        </authorList>
    </citation>
    <scope>NUCLEOTIDE SEQUENCE [LARGE SCALE GENOMIC DNA]</scope>
    <source>
        <strain evidence="13 14">Shm1</strain>
    </source>
</reference>
<dbReference type="Gene3D" id="1.20.58.340">
    <property type="entry name" value="Magnesium transport protein CorA, transmembrane region"/>
    <property type="match status" value="2"/>
</dbReference>
<dbReference type="PANTHER" id="PTHR46494">
    <property type="entry name" value="CORA FAMILY METAL ION TRANSPORTER (EUROFUNG)"/>
    <property type="match status" value="1"/>
</dbReference>
<dbReference type="GO" id="GO:0015087">
    <property type="term" value="F:cobalt ion transmembrane transporter activity"/>
    <property type="evidence" value="ECO:0007669"/>
    <property type="project" value="TreeGrafter"/>
</dbReference>
<dbReference type="GO" id="GO:0000287">
    <property type="term" value="F:magnesium ion binding"/>
    <property type="evidence" value="ECO:0007669"/>
    <property type="project" value="TreeGrafter"/>
</dbReference>
<keyword evidence="4" id="KW-1003">Cell membrane</keyword>
<keyword evidence="7 12" id="KW-1133">Transmembrane helix</keyword>
<accession>A0A5Q0BQF5</accession>